<evidence type="ECO:0000313" key="3">
    <source>
        <dbReference type="Proteomes" id="UP001220010"/>
    </source>
</evidence>
<dbReference type="RefSeq" id="WP_316966922.1">
    <property type="nucleotide sequence ID" value="NZ_JARFPK010000029.1"/>
</dbReference>
<dbReference type="PIRSF" id="PIRSF004681">
    <property type="entry name" value="UCP004681"/>
    <property type="match status" value="1"/>
</dbReference>
<dbReference type="PANTHER" id="PTHR30615:SF8">
    <property type="entry name" value="UPF0047 PROTEIN C4A8.02C"/>
    <property type="match status" value="1"/>
</dbReference>
<dbReference type="SUPFAM" id="SSF111038">
    <property type="entry name" value="YjbQ-like"/>
    <property type="match status" value="1"/>
</dbReference>
<gene>
    <name evidence="2" type="ORF">P0O15_08380</name>
</gene>
<comment type="similarity">
    <text evidence="1">Belongs to the UPF0047 family.</text>
</comment>
<comment type="caution">
    <text evidence="2">The sequence shown here is derived from an EMBL/GenBank/DDBJ whole genome shotgun (WGS) entry which is preliminary data.</text>
</comment>
<dbReference type="InterPro" id="IPR035917">
    <property type="entry name" value="YjbQ-like_sf"/>
</dbReference>
<dbReference type="Pfam" id="PF01894">
    <property type="entry name" value="YjbQ"/>
    <property type="match status" value="1"/>
</dbReference>
<protein>
    <submittedName>
        <fullName evidence="2">Secondary thiamine-phosphate synthase enzyme YjbQ</fullName>
    </submittedName>
</protein>
<dbReference type="PANTHER" id="PTHR30615">
    <property type="entry name" value="UNCHARACTERIZED PROTEIN YJBQ-RELATED"/>
    <property type="match status" value="1"/>
</dbReference>
<accession>A0ABT5X917</accession>
<keyword evidence="3" id="KW-1185">Reference proteome</keyword>
<evidence type="ECO:0000256" key="1">
    <source>
        <dbReference type="ARBA" id="ARBA00005534"/>
    </source>
</evidence>
<name>A0ABT5X917_9EURY</name>
<dbReference type="NCBIfam" id="TIGR00149">
    <property type="entry name" value="TIGR00149_YjbQ"/>
    <property type="match status" value="1"/>
</dbReference>
<evidence type="ECO:0000313" key="2">
    <source>
        <dbReference type="EMBL" id="MDF0591182.1"/>
    </source>
</evidence>
<dbReference type="InterPro" id="IPR001602">
    <property type="entry name" value="UPF0047_YjbQ-like"/>
</dbReference>
<reference evidence="2 3" key="1">
    <citation type="submission" date="2023-03" db="EMBL/GenBank/DDBJ databases">
        <title>WGS of Methanotrichaceae archaeon Mx.</title>
        <authorList>
            <person name="Sorokin D.Y."/>
            <person name="Merkel A.Y."/>
        </authorList>
    </citation>
    <scope>NUCLEOTIDE SEQUENCE [LARGE SCALE GENOMIC DNA]</scope>
    <source>
        <strain evidence="2 3">Mx</strain>
    </source>
</reference>
<dbReference type="EMBL" id="JARFPK010000029">
    <property type="protein sequence ID" value="MDF0591182.1"/>
    <property type="molecule type" value="Genomic_DNA"/>
</dbReference>
<dbReference type="Proteomes" id="UP001220010">
    <property type="component" value="Unassembled WGS sequence"/>
</dbReference>
<proteinExistence type="inferred from homology"/>
<dbReference type="Gene3D" id="2.60.120.460">
    <property type="entry name" value="YjbQ-like"/>
    <property type="match status" value="1"/>
</dbReference>
<sequence>MIEIDTEKRAEVLDITRQVDDAVRERGVEEGICLVYARHTTTAIVINEGEGGLVADLLEKLSALAPPGDGYLHDRLDENAHAHLQAALLGNNQAIPVEDGRLALGTWQRVLFVELDGPRRRTVSVKVVPC</sequence>
<organism evidence="2 3">
    <name type="scientific">Candidatus Methanocrinis natronophilus</name>
    <dbReference type="NCBI Taxonomy" id="3033396"/>
    <lineage>
        <taxon>Archaea</taxon>
        <taxon>Methanobacteriati</taxon>
        <taxon>Methanobacteriota</taxon>
        <taxon>Stenosarchaea group</taxon>
        <taxon>Methanomicrobia</taxon>
        <taxon>Methanotrichales</taxon>
        <taxon>Methanotrichaceae</taxon>
        <taxon>Methanocrinis</taxon>
    </lineage>
</organism>